<reference evidence="2" key="1">
    <citation type="submission" date="2020-08" db="EMBL/GenBank/DDBJ databases">
        <authorList>
            <person name="Huang X."/>
        </authorList>
    </citation>
    <scope>NUCLEOTIDE SEQUENCE</scope>
    <source>
        <strain evidence="2">2014-5-1131G</strain>
    </source>
</reference>
<accession>A0A7U0F3E2</accession>
<protein>
    <submittedName>
        <fullName evidence="2">Glycosyltransferase</fullName>
    </submittedName>
</protein>
<dbReference type="PANTHER" id="PTHR22916:SF3">
    <property type="entry name" value="UDP-GLCNAC:BETAGAL BETA-1,3-N-ACETYLGLUCOSAMINYLTRANSFERASE-LIKE PROTEIN 1"/>
    <property type="match status" value="1"/>
</dbReference>
<sequence length="249" mass="28734">MNSVCRQHGDFVKEIIVVDDGSSDNTSTIVIGFSEKYPSLIKLIKKNNEGVASARNEGVKYATGTFIAFLDADDVWYPDKLQKQMKFINEHNFSLVGGGFNGIYNGSNKDDGYIEISFKMQLFKQYFQPSTVLFKRDVLLKVPGFVAGRRYCEDALFFSQVCYHFRCAVLTSDLIKYGDDKHPYASGKGLGSHLWQMEKGELKNFYILLKDRKLEYKEYLFFSGYSLLKFCRRIIIKYFIYYPKNLLGL</sequence>
<feature type="domain" description="Glycosyltransferase 2-like" evidence="1">
    <location>
        <begin position="2"/>
        <end position="150"/>
    </location>
</feature>
<name>A0A7U0F3E2_ECOLX</name>
<dbReference type="CDD" id="cd00761">
    <property type="entry name" value="Glyco_tranf_GTA_type"/>
    <property type="match status" value="1"/>
</dbReference>
<dbReference type="AlphaFoldDB" id="A0A7U0F3E2"/>
<dbReference type="SUPFAM" id="SSF53448">
    <property type="entry name" value="Nucleotide-diphospho-sugar transferases"/>
    <property type="match status" value="1"/>
</dbReference>
<dbReference type="PANTHER" id="PTHR22916">
    <property type="entry name" value="GLYCOSYLTRANSFERASE"/>
    <property type="match status" value="1"/>
</dbReference>
<keyword evidence="2" id="KW-0808">Transferase</keyword>
<organism evidence="2">
    <name type="scientific">Escherichia coli</name>
    <dbReference type="NCBI Taxonomy" id="562"/>
    <lineage>
        <taxon>Bacteria</taxon>
        <taxon>Pseudomonadati</taxon>
        <taxon>Pseudomonadota</taxon>
        <taxon>Gammaproteobacteria</taxon>
        <taxon>Enterobacterales</taxon>
        <taxon>Enterobacteriaceae</taxon>
        <taxon>Escherichia</taxon>
    </lineage>
</organism>
<dbReference type="InterPro" id="IPR001173">
    <property type="entry name" value="Glyco_trans_2-like"/>
</dbReference>
<dbReference type="GO" id="GO:0016758">
    <property type="term" value="F:hexosyltransferase activity"/>
    <property type="evidence" value="ECO:0007669"/>
    <property type="project" value="UniProtKB-ARBA"/>
</dbReference>
<dbReference type="Pfam" id="PF00535">
    <property type="entry name" value="Glycos_transf_2"/>
    <property type="match status" value="1"/>
</dbReference>
<evidence type="ECO:0000313" key="2">
    <source>
        <dbReference type="EMBL" id="QQV35815.1"/>
    </source>
</evidence>
<dbReference type="EMBL" id="MT863606">
    <property type="protein sequence ID" value="QQV35815.1"/>
    <property type="molecule type" value="Genomic_DNA"/>
</dbReference>
<dbReference type="Gene3D" id="3.90.550.10">
    <property type="entry name" value="Spore Coat Polysaccharide Biosynthesis Protein SpsA, Chain A"/>
    <property type="match status" value="1"/>
</dbReference>
<dbReference type="InterPro" id="IPR029044">
    <property type="entry name" value="Nucleotide-diphossugar_trans"/>
</dbReference>
<proteinExistence type="predicted"/>
<evidence type="ECO:0000259" key="1">
    <source>
        <dbReference type="Pfam" id="PF00535"/>
    </source>
</evidence>